<reference evidence="2" key="1">
    <citation type="submission" date="2021-05" db="EMBL/GenBank/DDBJ databases">
        <authorList>
            <person name="Stam R."/>
        </authorList>
    </citation>
    <scope>NUCLEOTIDE SEQUENCE</scope>
    <source>
        <strain evidence="2">CS162</strain>
    </source>
</reference>
<feature type="region of interest" description="Disordered" evidence="1">
    <location>
        <begin position="103"/>
        <end position="122"/>
    </location>
</feature>
<dbReference type="AlphaFoldDB" id="A0A8J2HYB0"/>
<comment type="caution">
    <text evidence="2">The sequence shown here is derived from an EMBL/GenBank/DDBJ whole genome shotgun (WGS) entry which is preliminary data.</text>
</comment>
<dbReference type="EMBL" id="CAJRGZ010000015">
    <property type="protein sequence ID" value="CAG5150224.1"/>
    <property type="molecule type" value="Genomic_DNA"/>
</dbReference>
<evidence type="ECO:0000313" key="3">
    <source>
        <dbReference type="Proteomes" id="UP000676310"/>
    </source>
</evidence>
<evidence type="ECO:0000256" key="1">
    <source>
        <dbReference type="SAM" id="MobiDB-lite"/>
    </source>
</evidence>
<proteinExistence type="predicted"/>
<organism evidence="2 3">
    <name type="scientific">Alternaria atra</name>
    <dbReference type="NCBI Taxonomy" id="119953"/>
    <lineage>
        <taxon>Eukaryota</taxon>
        <taxon>Fungi</taxon>
        <taxon>Dikarya</taxon>
        <taxon>Ascomycota</taxon>
        <taxon>Pezizomycotina</taxon>
        <taxon>Dothideomycetes</taxon>
        <taxon>Pleosporomycetidae</taxon>
        <taxon>Pleosporales</taxon>
        <taxon>Pleosporineae</taxon>
        <taxon>Pleosporaceae</taxon>
        <taxon>Alternaria</taxon>
        <taxon>Alternaria sect. Ulocladioides</taxon>
    </lineage>
</organism>
<dbReference type="Proteomes" id="UP000676310">
    <property type="component" value="Unassembled WGS sequence"/>
</dbReference>
<keyword evidence="3" id="KW-1185">Reference proteome</keyword>
<sequence>MAEHQPRSNQHGGQRSCESRSQRTPARDGALDLAIDHRLIPVPRATNEDEVAAQAIVSCVPLGHYRGFRLLVRPRRSLAMLLYVSKSSLQLRLLVDVGVKPVGERDDDRQRNGDERPEESGAKELPYEIDLVSLAAAEGFVPVGEARPRHVWVEAVSLEEEVQKSTEGVLVERVVQARQQAKRHEDVGLVGLSEPNRQGKTMYEDMA</sequence>
<feature type="compositionally biased region" description="Basic and acidic residues" evidence="1">
    <location>
        <begin position="17"/>
        <end position="30"/>
    </location>
</feature>
<feature type="region of interest" description="Disordered" evidence="1">
    <location>
        <begin position="1"/>
        <end position="30"/>
    </location>
</feature>
<dbReference type="GeneID" id="67014054"/>
<gene>
    <name evidence="2" type="ORF">ALTATR162_LOCUS2592</name>
</gene>
<accession>A0A8J2HYB0</accession>
<name>A0A8J2HYB0_9PLEO</name>
<dbReference type="RefSeq" id="XP_043166133.1">
    <property type="nucleotide sequence ID" value="XM_043310198.1"/>
</dbReference>
<evidence type="ECO:0000313" key="2">
    <source>
        <dbReference type="EMBL" id="CAG5150224.1"/>
    </source>
</evidence>
<protein>
    <submittedName>
        <fullName evidence="2">Uncharacterized protein</fullName>
    </submittedName>
</protein>